<name>A0A8D9AH40_9HEMI</name>
<reference evidence="1" key="1">
    <citation type="submission" date="2021-05" db="EMBL/GenBank/DDBJ databases">
        <authorList>
            <person name="Alioto T."/>
            <person name="Alioto T."/>
            <person name="Gomez Garrido J."/>
        </authorList>
    </citation>
    <scope>NUCLEOTIDE SEQUENCE</scope>
</reference>
<sequence>MNRTVVHTDRFSRGVGSTRDNKLDAFSSGNSIGSLPLLVSLYVNLKSSAIVLSSFPTLFHDSSGRFRGFLEHRSAFPELRSFESPSTTSAFDFFLYFRGGTWGGHRVSLLLLVRLDCLGWEGNVLRTRSGR</sequence>
<dbReference type="EMBL" id="HBUF01227615">
    <property type="protein sequence ID" value="CAG6672130.1"/>
    <property type="molecule type" value="Transcribed_RNA"/>
</dbReference>
<dbReference type="EMBL" id="HBUF01053802">
    <property type="protein sequence ID" value="CAG6622962.1"/>
    <property type="molecule type" value="Transcribed_RNA"/>
</dbReference>
<dbReference type="EMBL" id="HBUF01570694">
    <property type="protein sequence ID" value="CAG6766399.1"/>
    <property type="molecule type" value="Transcribed_RNA"/>
</dbReference>
<dbReference type="EMBL" id="HBUF01402035">
    <property type="protein sequence ID" value="CAG6737147.1"/>
    <property type="molecule type" value="Transcribed_RNA"/>
</dbReference>
<evidence type="ECO:0000313" key="1">
    <source>
        <dbReference type="EMBL" id="CAG6766398.1"/>
    </source>
</evidence>
<organism evidence="1">
    <name type="scientific">Cacopsylla melanoneura</name>
    <dbReference type="NCBI Taxonomy" id="428564"/>
    <lineage>
        <taxon>Eukaryota</taxon>
        <taxon>Metazoa</taxon>
        <taxon>Ecdysozoa</taxon>
        <taxon>Arthropoda</taxon>
        <taxon>Hexapoda</taxon>
        <taxon>Insecta</taxon>
        <taxon>Pterygota</taxon>
        <taxon>Neoptera</taxon>
        <taxon>Paraneoptera</taxon>
        <taxon>Hemiptera</taxon>
        <taxon>Sternorrhyncha</taxon>
        <taxon>Psylloidea</taxon>
        <taxon>Psyllidae</taxon>
        <taxon>Psyllinae</taxon>
        <taxon>Cacopsylla</taxon>
    </lineage>
</organism>
<proteinExistence type="predicted"/>
<accession>A0A8D9AH40</accession>
<dbReference type="AlphaFoldDB" id="A0A8D9AH40"/>
<dbReference type="EMBL" id="HBUF01570692">
    <property type="protein sequence ID" value="CAG6766397.1"/>
    <property type="molecule type" value="Transcribed_RNA"/>
</dbReference>
<protein>
    <submittedName>
        <fullName evidence="1">Uncharacterized protein</fullName>
    </submittedName>
</protein>
<dbReference type="EMBL" id="HBUF01570693">
    <property type="protein sequence ID" value="CAG6766398.1"/>
    <property type="molecule type" value="Transcribed_RNA"/>
</dbReference>
<dbReference type="EMBL" id="HBUF01402036">
    <property type="protein sequence ID" value="CAG6737148.1"/>
    <property type="molecule type" value="Transcribed_RNA"/>
</dbReference>
<dbReference type="EMBL" id="HBUF01227616">
    <property type="protein sequence ID" value="CAG6672131.1"/>
    <property type="molecule type" value="Transcribed_RNA"/>
</dbReference>